<gene>
    <name evidence="2" type="ORF">ACFSOY_19175</name>
</gene>
<dbReference type="Proteomes" id="UP001597343">
    <property type="component" value="Unassembled WGS sequence"/>
</dbReference>
<dbReference type="PANTHER" id="PTHR11786:SF0">
    <property type="entry name" value="ARYLAMINE N-ACETYLTRANSFERASE 4-RELATED"/>
    <property type="match status" value="1"/>
</dbReference>
<evidence type="ECO:0000313" key="2">
    <source>
        <dbReference type="EMBL" id="MFD2172092.1"/>
    </source>
</evidence>
<dbReference type="SUPFAM" id="SSF54001">
    <property type="entry name" value="Cysteine proteinases"/>
    <property type="match status" value="1"/>
</dbReference>
<name>A0ABW5A1K7_9BACL</name>
<protein>
    <submittedName>
        <fullName evidence="2">Arylamine N-acetyltransferase</fullName>
    </submittedName>
</protein>
<dbReference type="InterPro" id="IPR038765">
    <property type="entry name" value="Papain-like_cys_pep_sf"/>
</dbReference>
<dbReference type="InterPro" id="IPR053710">
    <property type="entry name" value="Arylamine_NAT_domain_sf"/>
</dbReference>
<reference evidence="3" key="1">
    <citation type="journal article" date="2019" name="Int. J. Syst. Evol. Microbiol.">
        <title>The Global Catalogue of Microorganisms (GCM) 10K type strain sequencing project: providing services to taxonomists for standard genome sequencing and annotation.</title>
        <authorList>
            <consortium name="The Broad Institute Genomics Platform"/>
            <consortium name="The Broad Institute Genome Sequencing Center for Infectious Disease"/>
            <person name="Wu L."/>
            <person name="Ma J."/>
        </authorList>
    </citation>
    <scope>NUCLEOTIDE SEQUENCE [LARGE SCALE GENOMIC DNA]</scope>
    <source>
        <strain evidence="3">CGMCC 1.13574</strain>
    </source>
</reference>
<dbReference type="EMBL" id="JBHUIO010000011">
    <property type="protein sequence ID" value="MFD2172092.1"/>
    <property type="molecule type" value="Genomic_DNA"/>
</dbReference>
<comment type="caution">
    <text evidence="2">The sequence shown here is derived from an EMBL/GenBank/DDBJ whole genome shotgun (WGS) entry which is preliminary data.</text>
</comment>
<evidence type="ECO:0000256" key="1">
    <source>
        <dbReference type="ARBA" id="ARBA00006547"/>
    </source>
</evidence>
<comment type="similarity">
    <text evidence="1">Belongs to the arylamine N-acetyltransferase family.</text>
</comment>
<keyword evidence="3" id="KW-1185">Reference proteome</keyword>
<dbReference type="InterPro" id="IPR001447">
    <property type="entry name" value="Arylamine_N-AcTrfase"/>
</dbReference>
<dbReference type="Pfam" id="PF00797">
    <property type="entry name" value="Acetyltransf_2"/>
    <property type="match status" value="1"/>
</dbReference>
<sequence length="277" mass="31252">MNWVERFLERLGQPKEAPSYEALAKLCRAHLTTLPFENISKLCYFQQYEQTGWYIPPIETYVANLHDLHVGGTCFTNNSTFCLLLQQLGYQAELVRFDSNHLGVSVQLPTGWYYVDVGVGSPVFAPIAIPAGGEAIYCGTGIRLLPKEDVADALRFQHITHGEVTLEWELSLQKGLTFDDFSEKIKFQNTPGQTFFMNTLRCKLWQPDRGRSIALVNNTLMIRTEDGVEQKSQLPDQQAIEEVIAVEFGLPKLPVREAISVLESLDIDIFAPPKQAE</sequence>
<dbReference type="RefSeq" id="WP_386049440.1">
    <property type="nucleotide sequence ID" value="NZ_JBHUIO010000011.1"/>
</dbReference>
<proteinExistence type="inferred from homology"/>
<organism evidence="2 3">
    <name type="scientific">Tumebacillus lipolyticus</name>
    <dbReference type="NCBI Taxonomy" id="1280370"/>
    <lineage>
        <taxon>Bacteria</taxon>
        <taxon>Bacillati</taxon>
        <taxon>Bacillota</taxon>
        <taxon>Bacilli</taxon>
        <taxon>Bacillales</taxon>
        <taxon>Alicyclobacillaceae</taxon>
        <taxon>Tumebacillus</taxon>
    </lineage>
</organism>
<dbReference type="PANTHER" id="PTHR11786">
    <property type="entry name" value="N-HYDROXYARYLAMINE O-ACETYLTRANSFERASE"/>
    <property type="match status" value="1"/>
</dbReference>
<accession>A0ABW5A1K7</accession>
<evidence type="ECO:0000313" key="3">
    <source>
        <dbReference type="Proteomes" id="UP001597343"/>
    </source>
</evidence>
<dbReference type="Gene3D" id="3.30.2140.20">
    <property type="match status" value="1"/>
</dbReference>